<dbReference type="InterPro" id="IPR021842">
    <property type="entry name" value="DUF3435"/>
</dbReference>
<evidence type="ECO:0000313" key="2">
    <source>
        <dbReference type="EMBL" id="KAL2782402.1"/>
    </source>
</evidence>
<proteinExistence type="predicted"/>
<protein>
    <recommendedName>
        <fullName evidence="4">Tyr recombinase domain-containing protein</fullName>
    </recommendedName>
</protein>
<feature type="region of interest" description="Disordered" evidence="1">
    <location>
        <begin position="1"/>
        <end position="42"/>
    </location>
</feature>
<comment type="caution">
    <text evidence="2">The sequence shown here is derived from an EMBL/GenBank/DDBJ whole genome shotgun (WGS) entry which is preliminary data.</text>
</comment>
<evidence type="ECO:0008006" key="4">
    <source>
        <dbReference type="Google" id="ProtNLM"/>
    </source>
</evidence>
<reference evidence="2 3" key="1">
    <citation type="submission" date="2024-07" db="EMBL/GenBank/DDBJ databases">
        <title>Section-level genome sequencing and comparative genomics of Aspergillus sections Usti and Cavernicolus.</title>
        <authorList>
            <consortium name="Lawrence Berkeley National Laboratory"/>
            <person name="Nybo J.L."/>
            <person name="Vesth T.C."/>
            <person name="Theobald S."/>
            <person name="Frisvad J.C."/>
            <person name="Larsen T.O."/>
            <person name="Kjaerboelling I."/>
            <person name="Rothschild-Mancinelli K."/>
            <person name="Lyhne E.K."/>
            <person name="Kogle M.E."/>
            <person name="Barry K."/>
            <person name="Clum A."/>
            <person name="Na H."/>
            <person name="Ledsgaard L."/>
            <person name="Lin J."/>
            <person name="Lipzen A."/>
            <person name="Kuo A."/>
            <person name="Riley R."/>
            <person name="Mondo S."/>
            <person name="Labutti K."/>
            <person name="Haridas S."/>
            <person name="Pangalinan J."/>
            <person name="Salamov A.A."/>
            <person name="Simmons B.A."/>
            <person name="Magnuson J.K."/>
            <person name="Chen J."/>
            <person name="Drula E."/>
            <person name="Henrissat B."/>
            <person name="Wiebenga A."/>
            <person name="Lubbers R.J."/>
            <person name="Gomes A.C."/>
            <person name="Makela M.R."/>
            <person name="Stajich J."/>
            <person name="Grigoriev I.V."/>
            <person name="Mortensen U.H."/>
            <person name="De Vries R.P."/>
            <person name="Baker S.E."/>
            <person name="Andersen M.R."/>
        </authorList>
    </citation>
    <scope>NUCLEOTIDE SEQUENCE [LARGE SCALE GENOMIC DNA]</scope>
    <source>
        <strain evidence="2 3">CBS 209.92</strain>
    </source>
</reference>
<sequence>MTSLSKDDKKRAERRALRQSRHHDPQEHQEKDSVRARGKASEDTKEVYRNTVKLFIEYMKEEKNLPEDFAVGQGYSAPSLKELKAFIRFYINSSNGIIDEKPTMKSTLLFAQRFVPGFYCVTGNEIPSNDSRDLYSWIQRELVEEGTIRDVAKEKYNFMVADFKHTMVAFWVRDDPFFMTGRYRVQFPFLTHEYLCTGARIGAYTPAAKDKFTKGLRYKYIQIILFRATNAPWRIGWRVDQTWVKNNRNAEYRLFGIPIWDQDTPIFAGALPLLALALTDNALYGYKSADEVWQQRIPPGEKELALKWNEEAENRCIVRGITATKVSEASMTKAKFHDDFRRVMNNADYFKTATIHALRRALGAVVDEKYTRAQVAQVLTHKSQEIYGQDYVAHITRVDTVNSLLGKEPDTTLADYFQGFS</sequence>
<dbReference type="PANTHER" id="PTHR37535">
    <property type="entry name" value="FLUG DOMAIN PROTEIN"/>
    <property type="match status" value="1"/>
</dbReference>
<accession>A0ABR4FGN2</accession>
<dbReference type="EMBL" id="JBFTWV010000453">
    <property type="protein sequence ID" value="KAL2782402.1"/>
    <property type="molecule type" value="Genomic_DNA"/>
</dbReference>
<name>A0ABR4FGN2_9EURO</name>
<keyword evidence="3" id="KW-1185">Reference proteome</keyword>
<dbReference type="PANTHER" id="PTHR37535:SF3">
    <property type="entry name" value="FLUG DOMAIN-CONTAINING PROTEIN"/>
    <property type="match status" value="1"/>
</dbReference>
<dbReference type="Proteomes" id="UP001610563">
    <property type="component" value="Unassembled WGS sequence"/>
</dbReference>
<evidence type="ECO:0000256" key="1">
    <source>
        <dbReference type="SAM" id="MobiDB-lite"/>
    </source>
</evidence>
<evidence type="ECO:0000313" key="3">
    <source>
        <dbReference type="Proteomes" id="UP001610563"/>
    </source>
</evidence>
<gene>
    <name evidence="2" type="ORF">BJX66DRAFT_199881</name>
</gene>
<organism evidence="2 3">
    <name type="scientific">Aspergillus keveii</name>
    <dbReference type="NCBI Taxonomy" id="714993"/>
    <lineage>
        <taxon>Eukaryota</taxon>
        <taxon>Fungi</taxon>
        <taxon>Dikarya</taxon>
        <taxon>Ascomycota</taxon>
        <taxon>Pezizomycotina</taxon>
        <taxon>Eurotiomycetes</taxon>
        <taxon>Eurotiomycetidae</taxon>
        <taxon>Eurotiales</taxon>
        <taxon>Aspergillaceae</taxon>
        <taxon>Aspergillus</taxon>
        <taxon>Aspergillus subgen. Nidulantes</taxon>
    </lineage>
</organism>
<dbReference type="Pfam" id="PF11917">
    <property type="entry name" value="DUF3435"/>
    <property type="match status" value="1"/>
</dbReference>